<dbReference type="InterPro" id="IPR001478">
    <property type="entry name" value="PDZ"/>
</dbReference>
<dbReference type="SUPFAM" id="SSF50156">
    <property type="entry name" value="PDZ domain-like"/>
    <property type="match status" value="1"/>
</dbReference>
<comment type="catalytic activity">
    <reaction evidence="1">
        <text>Hydrolysis of proteins in presence of ATP.</text>
        <dbReference type="EC" id="3.4.21.53"/>
    </reaction>
</comment>
<keyword evidence="2" id="KW-0472">Membrane</keyword>
<dbReference type="InterPro" id="IPR008269">
    <property type="entry name" value="Lon_proteolytic"/>
</dbReference>
<dbReference type="PROSITE" id="PS51786">
    <property type="entry name" value="LON_PROTEOLYTIC"/>
    <property type="match status" value="1"/>
</dbReference>
<evidence type="ECO:0000256" key="1">
    <source>
        <dbReference type="PROSITE-ProRule" id="PRU01122"/>
    </source>
</evidence>
<dbReference type="PROSITE" id="PS50106">
    <property type="entry name" value="PDZ"/>
    <property type="match status" value="1"/>
</dbReference>
<sequence>MNKKWIGRAVLYTIAIALLVGAFFSLPYYITKPGMAKELEPIIEVEGGYKEEGSFMLTTVVMGQANIYTYLLAKISEYQEIYPLSAIRAEEESDEEYKVRQLHSMSTSKLAAIEVAYKKANKPISFEYNGVYVLSVMDGMPAMGQLEPGDRIFQVDELNFKSSEEFITYVGDKQAGDTITLYFERNEKEENVTLPLKAFEADQTKVGVGIGLVDDKEIIVDPEVTVETSDIGGPSAGLMFSLEIYNQLVKEDLTKGYNIAGTGTIDVNGTVGRIGGIEQKVIAADKADAEIFFAPNEDGAANSNYLAAVQTAKDIDTKMKIVPINTFEDAITYLEALKQKEE</sequence>
<dbReference type="NCBIfam" id="NF041438">
    <property type="entry name" value="SepM_fam_S16"/>
    <property type="match status" value="1"/>
</dbReference>
<comment type="similarity">
    <text evidence="1">Belongs to the peptidase S16 family.</text>
</comment>
<dbReference type="EC" id="3.4.21.53" evidence="1"/>
<proteinExistence type="inferred from homology"/>
<dbReference type="InterPro" id="IPR036034">
    <property type="entry name" value="PDZ_sf"/>
</dbReference>
<reference evidence="5 6" key="1">
    <citation type="submission" date="2024-09" db="EMBL/GenBank/DDBJ databases">
        <authorList>
            <person name="Sun Q."/>
            <person name="Mori K."/>
        </authorList>
    </citation>
    <scope>NUCLEOTIDE SEQUENCE [LARGE SCALE GENOMIC DNA]</scope>
    <source>
        <strain evidence="5 6">CGMCC 1.9126</strain>
    </source>
</reference>
<keyword evidence="1" id="KW-0720">Serine protease</keyword>
<name>A0ABV6KNE7_9BACI</name>
<accession>A0ABV6KNE7</accession>
<evidence type="ECO:0000313" key="5">
    <source>
        <dbReference type="EMBL" id="MFC0474847.1"/>
    </source>
</evidence>
<dbReference type="EMBL" id="JBHLUU010000016">
    <property type="protein sequence ID" value="MFC0474847.1"/>
    <property type="molecule type" value="Genomic_DNA"/>
</dbReference>
<dbReference type="Gene3D" id="2.30.42.10">
    <property type="match status" value="1"/>
</dbReference>
<dbReference type="RefSeq" id="WP_160545692.1">
    <property type="nucleotide sequence ID" value="NZ_JBHLUU010000016.1"/>
</dbReference>
<feature type="active site" evidence="1">
    <location>
        <position position="280"/>
    </location>
</feature>
<feature type="active site" evidence="1">
    <location>
        <position position="235"/>
    </location>
</feature>
<dbReference type="Pfam" id="PF13180">
    <property type="entry name" value="PDZ_2"/>
    <property type="match status" value="1"/>
</dbReference>
<dbReference type="Proteomes" id="UP001589738">
    <property type="component" value="Unassembled WGS sequence"/>
</dbReference>
<keyword evidence="6" id="KW-1185">Reference proteome</keyword>
<dbReference type="Gene3D" id="3.30.230.10">
    <property type="match status" value="1"/>
</dbReference>
<feature type="domain" description="PDZ" evidence="3">
    <location>
        <begin position="112"/>
        <end position="187"/>
    </location>
</feature>
<feature type="domain" description="Lon proteolytic" evidence="4">
    <location>
        <begin position="229"/>
        <end position="337"/>
    </location>
</feature>
<keyword evidence="1 5" id="KW-0645">Protease</keyword>
<keyword evidence="1 5" id="KW-0378">Hydrolase</keyword>
<keyword evidence="2" id="KW-0812">Transmembrane</keyword>
<feature type="transmembrane region" description="Helical" evidence="2">
    <location>
        <begin position="9"/>
        <end position="30"/>
    </location>
</feature>
<comment type="caution">
    <text evidence="5">The sequence shown here is derived from an EMBL/GenBank/DDBJ whole genome shotgun (WGS) entry which is preliminary data.</text>
</comment>
<gene>
    <name evidence="5" type="ORF">ACFFHF_05975</name>
</gene>
<evidence type="ECO:0000259" key="3">
    <source>
        <dbReference type="PROSITE" id="PS50106"/>
    </source>
</evidence>
<organism evidence="5 6">
    <name type="scientific">Robertmurraya beringensis</name>
    <dbReference type="NCBI Taxonomy" id="641660"/>
    <lineage>
        <taxon>Bacteria</taxon>
        <taxon>Bacillati</taxon>
        <taxon>Bacillota</taxon>
        <taxon>Bacilli</taxon>
        <taxon>Bacillales</taxon>
        <taxon>Bacillaceae</taxon>
        <taxon>Robertmurraya</taxon>
    </lineage>
</organism>
<dbReference type="PANTHER" id="PTHR10046">
    <property type="entry name" value="ATP DEPENDENT LON PROTEASE FAMILY MEMBER"/>
    <property type="match status" value="1"/>
</dbReference>
<dbReference type="SUPFAM" id="SSF54211">
    <property type="entry name" value="Ribosomal protein S5 domain 2-like"/>
    <property type="match status" value="1"/>
</dbReference>
<dbReference type="GO" id="GO:0006508">
    <property type="term" value="P:proteolysis"/>
    <property type="evidence" value="ECO:0007669"/>
    <property type="project" value="UniProtKB-KW"/>
</dbReference>
<dbReference type="Pfam" id="PF05362">
    <property type="entry name" value="Lon_C"/>
    <property type="match status" value="1"/>
</dbReference>
<keyword evidence="2" id="KW-1133">Transmembrane helix</keyword>
<protein>
    <recommendedName>
        <fullName evidence="1">endopeptidase La</fullName>
        <ecNumber evidence="1">3.4.21.53</ecNumber>
    </recommendedName>
</protein>
<dbReference type="InterPro" id="IPR027065">
    <property type="entry name" value="Lon_Prtase"/>
</dbReference>
<evidence type="ECO:0000259" key="4">
    <source>
        <dbReference type="PROSITE" id="PS51786"/>
    </source>
</evidence>
<evidence type="ECO:0000313" key="6">
    <source>
        <dbReference type="Proteomes" id="UP001589738"/>
    </source>
</evidence>
<evidence type="ECO:0000256" key="2">
    <source>
        <dbReference type="SAM" id="Phobius"/>
    </source>
</evidence>
<dbReference type="InterPro" id="IPR020568">
    <property type="entry name" value="Ribosomal_Su5_D2-typ_SF"/>
</dbReference>
<dbReference type="GO" id="GO:0008233">
    <property type="term" value="F:peptidase activity"/>
    <property type="evidence" value="ECO:0007669"/>
    <property type="project" value="UniProtKB-KW"/>
</dbReference>
<dbReference type="InterPro" id="IPR014721">
    <property type="entry name" value="Ribsml_uS5_D2-typ_fold_subgr"/>
</dbReference>